<feature type="domain" description="Reverse transcriptase" evidence="2">
    <location>
        <begin position="396"/>
        <end position="500"/>
    </location>
</feature>
<dbReference type="GO" id="GO:0003964">
    <property type="term" value="F:RNA-directed DNA polymerase activity"/>
    <property type="evidence" value="ECO:0007669"/>
    <property type="project" value="UniProtKB-KW"/>
</dbReference>
<dbReference type="Pfam" id="PF00078">
    <property type="entry name" value="RVT_1"/>
    <property type="match status" value="1"/>
</dbReference>
<evidence type="ECO:0000256" key="1">
    <source>
        <dbReference type="SAM" id="MobiDB-lite"/>
    </source>
</evidence>
<dbReference type="Gene3D" id="3.30.70.270">
    <property type="match status" value="1"/>
</dbReference>
<dbReference type="InterPro" id="IPR043128">
    <property type="entry name" value="Rev_trsase/Diguanyl_cyclase"/>
</dbReference>
<dbReference type="Proteomes" id="UP001151760">
    <property type="component" value="Unassembled WGS sequence"/>
</dbReference>
<dbReference type="Gene3D" id="2.40.70.10">
    <property type="entry name" value="Acid Proteases"/>
    <property type="match status" value="1"/>
</dbReference>
<dbReference type="InterPro" id="IPR000477">
    <property type="entry name" value="RT_dom"/>
</dbReference>
<organism evidence="3 4">
    <name type="scientific">Tanacetum coccineum</name>
    <dbReference type="NCBI Taxonomy" id="301880"/>
    <lineage>
        <taxon>Eukaryota</taxon>
        <taxon>Viridiplantae</taxon>
        <taxon>Streptophyta</taxon>
        <taxon>Embryophyta</taxon>
        <taxon>Tracheophyta</taxon>
        <taxon>Spermatophyta</taxon>
        <taxon>Magnoliopsida</taxon>
        <taxon>eudicotyledons</taxon>
        <taxon>Gunneridae</taxon>
        <taxon>Pentapetalae</taxon>
        <taxon>asterids</taxon>
        <taxon>campanulids</taxon>
        <taxon>Asterales</taxon>
        <taxon>Asteraceae</taxon>
        <taxon>Asteroideae</taxon>
        <taxon>Anthemideae</taxon>
        <taxon>Anthemidinae</taxon>
        <taxon>Tanacetum</taxon>
    </lineage>
</organism>
<keyword evidence="3" id="KW-0695">RNA-directed DNA polymerase</keyword>
<dbReference type="EMBL" id="BQNB010019737">
    <property type="protein sequence ID" value="GJT88506.1"/>
    <property type="molecule type" value="Genomic_DNA"/>
</dbReference>
<reference evidence="3" key="1">
    <citation type="journal article" date="2022" name="Int. J. Mol. Sci.">
        <title>Draft Genome of Tanacetum Coccineum: Genomic Comparison of Closely Related Tanacetum-Family Plants.</title>
        <authorList>
            <person name="Yamashiro T."/>
            <person name="Shiraishi A."/>
            <person name="Nakayama K."/>
            <person name="Satake H."/>
        </authorList>
    </citation>
    <scope>NUCLEOTIDE SEQUENCE</scope>
</reference>
<keyword evidence="3" id="KW-0548">Nucleotidyltransferase</keyword>
<protein>
    <submittedName>
        <fullName evidence="3">Reverse transcriptase domain-containing protein</fullName>
    </submittedName>
</protein>
<keyword evidence="3" id="KW-0808">Transferase</keyword>
<accession>A0ABQ5HKU6</accession>
<keyword evidence="4" id="KW-1185">Reference proteome</keyword>
<reference evidence="3" key="2">
    <citation type="submission" date="2022-01" db="EMBL/GenBank/DDBJ databases">
        <authorList>
            <person name="Yamashiro T."/>
            <person name="Shiraishi A."/>
            <person name="Satake H."/>
            <person name="Nakayama K."/>
        </authorList>
    </citation>
    <scope>NUCLEOTIDE SEQUENCE</scope>
</reference>
<dbReference type="InterPro" id="IPR053134">
    <property type="entry name" value="RNA-dir_DNA_polymerase"/>
</dbReference>
<name>A0ABQ5HKU6_9ASTR</name>
<dbReference type="PANTHER" id="PTHR24559">
    <property type="entry name" value="TRANSPOSON TY3-I GAG-POL POLYPROTEIN"/>
    <property type="match status" value="1"/>
</dbReference>
<evidence type="ECO:0000313" key="4">
    <source>
        <dbReference type="Proteomes" id="UP001151760"/>
    </source>
</evidence>
<feature type="region of interest" description="Disordered" evidence="1">
    <location>
        <begin position="313"/>
        <end position="334"/>
    </location>
</feature>
<dbReference type="CDD" id="cd01647">
    <property type="entry name" value="RT_LTR"/>
    <property type="match status" value="1"/>
</dbReference>
<dbReference type="InterPro" id="IPR043502">
    <property type="entry name" value="DNA/RNA_pol_sf"/>
</dbReference>
<dbReference type="SUPFAM" id="SSF56672">
    <property type="entry name" value="DNA/RNA polymerases"/>
    <property type="match status" value="1"/>
</dbReference>
<dbReference type="Gene3D" id="3.10.10.10">
    <property type="entry name" value="HIV Type 1 Reverse Transcriptase, subunit A, domain 1"/>
    <property type="match status" value="1"/>
</dbReference>
<sequence>MEEMLYKFIDEGRREHEEMGAFIREFKTTNELLLKERNNSLSELKFEVYGLSREINKAQLSYCEVRGVTTRGGKTTTKTIHDMNVINKEPQVPHHDKLVGPNEVLIETKPQEMKEQTVGLPTPSIPFPHRLKKEKEEAQQQKFLENLKQLHINILFTEALAQMPKYAKFLKGLLSNKTRLKESCTLTMNERCSAVLLNKLPSKEKDPGSFTIPCNIDHLHINNALADLGASISLIPYTMYEKLGLGEPKPTRMSLEQANRSIKYPRGISEKELLEDDQIDSFMLNNLEKGIDQSDLESCGKAVDDSEFEKPIRHIEQVDTSYSNSQETREPERTQNEHLYSANANEIDKKRPELQDLPSNLEYAYLKGNESCPVIISSKLSEKEKISLLQDGAYANLNDATRKDHFPLPFIDQMLERLSGNEYYCFLDGFSGFFQIPIAPEDQEKTTFTCPYRTCAYRRMPFGLCNAPATFQICKTSIFHDMVEDFMEVFMDDFSVFGAENLAADHLSRLKNPNMGEMTEKEIADEFPDEHLMILKSKLNDDEPWAAIRRILGLGYGVLDLYLAVKKSMNCGGDGVDGGNGDGAVARLRWWGDHDGGGDGDVRMMMTMWR</sequence>
<evidence type="ECO:0000259" key="2">
    <source>
        <dbReference type="Pfam" id="PF00078"/>
    </source>
</evidence>
<proteinExistence type="predicted"/>
<gene>
    <name evidence="3" type="ORF">Tco_1070223</name>
</gene>
<dbReference type="PANTHER" id="PTHR24559:SF444">
    <property type="entry name" value="REVERSE TRANSCRIPTASE DOMAIN-CONTAINING PROTEIN"/>
    <property type="match status" value="1"/>
</dbReference>
<comment type="caution">
    <text evidence="3">The sequence shown here is derived from an EMBL/GenBank/DDBJ whole genome shotgun (WGS) entry which is preliminary data.</text>
</comment>
<dbReference type="InterPro" id="IPR021109">
    <property type="entry name" value="Peptidase_aspartic_dom_sf"/>
</dbReference>
<evidence type="ECO:0000313" key="3">
    <source>
        <dbReference type="EMBL" id="GJT88506.1"/>
    </source>
</evidence>